<dbReference type="Proteomes" id="UP000077051">
    <property type="component" value="Unassembled WGS sequence"/>
</dbReference>
<dbReference type="EMBL" id="AMYB01000013">
    <property type="protein sequence ID" value="OAC97667.1"/>
    <property type="molecule type" value="Genomic_DNA"/>
</dbReference>
<keyword evidence="1" id="KW-0862">Zinc</keyword>
<dbReference type="GO" id="GO:0008270">
    <property type="term" value="F:zinc ion binding"/>
    <property type="evidence" value="ECO:0007669"/>
    <property type="project" value="UniProtKB-KW"/>
</dbReference>
<dbReference type="Gene3D" id="3.30.40.10">
    <property type="entry name" value="Zinc/RING finger domain, C3HC4 (zinc finger)"/>
    <property type="match status" value="1"/>
</dbReference>
<accession>A0A168GGI0</accession>
<keyword evidence="2" id="KW-0175">Coiled coil</keyword>
<evidence type="ECO:0000259" key="3">
    <source>
        <dbReference type="PROSITE" id="PS50089"/>
    </source>
</evidence>
<keyword evidence="1" id="KW-0863">Zinc-finger</keyword>
<comment type="caution">
    <text evidence="4">The sequence shown here is derived from an EMBL/GenBank/DDBJ whole genome shotgun (WGS) entry which is preliminary data.</text>
</comment>
<dbReference type="AlphaFoldDB" id="A0A168GGI0"/>
<dbReference type="OrthoDB" id="2262146at2759"/>
<feature type="coiled-coil region" evidence="2">
    <location>
        <begin position="309"/>
        <end position="443"/>
    </location>
</feature>
<feature type="domain" description="RING-type" evidence="3">
    <location>
        <begin position="5"/>
        <end position="47"/>
    </location>
</feature>
<reference evidence="4 5" key="1">
    <citation type="submission" date="2015-06" db="EMBL/GenBank/DDBJ databases">
        <title>Expansion of signal transduction pathways in fungi by whole-genome duplication.</title>
        <authorList>
            <consortium name="DOE Joint Genome Institute"/>
            <person name="Corrochano L.M."/>
            <person name="Kuo A."/>
            <person name="Marcet-Houben M."/>
            <person name="Polaino S."/>
            <person name="Salamov A."/>
            <person name="Villalobos J.M."/>
            <person name="Alvarez M.I."/>
            <person name="Avalos J."/>
            <person name="Benito E.P."/>
            <person name="Benoit I."/>
            <person name="Burger G."/>
            <person name="Camino L.P."/>
            <person name="Canovas D."/>
            <person name="Cerda-Olmedo E."/>
            <person name="Cheng J.-F."/>
            <person name="Dominguez A."/>
            <person name="Elias M."/>
            <person name="Eslava A.P."/>
            <person name="Glaser F."/>
            <person name="Grimwood J."/>
            <person name="Gutierrez G."/>
            <person name="Heitman J."/>
            <person name="Henrissat B."/>
            <person name="Iturriaga E.A."/>
            <person name="Lang B.F."/>
            <person name="Lavin J.L."/>
            <person name="Lee S."/>
            <person name="Li W."/>
            <person name="Lindquist E."/>
            <person name="Lopez-Garcia S."/>
            <person name="Luque E.M."/>
            <person name="Marcos A.T."/>
            <person name="Martin J."/>
            <person name="Mccluskey K."/>
            <person name="Medina H.R."/>
            <person name="Miralles-Duran A."/>
            <person name="Miyazaki A."/>
            <person name="Munoz-Torres E."/>
            <person name="Oguiza J.A."/>
            <person name="Ohm R."/>
            <person name="Olmedo M."/>
            <person name="Orejas M."/>
            <person name="Ortiz-Castellanos L."/>
            <person name="Pisabarro A.G."/>
            <person name="Rodriguez-Romero J."/>
            <person name="Ruiz-Herrera J."/>
            <person name="Ruiz-Vazquez R."/>
            <person name="Sanz C."/>
            <person name="Schackwitz W."/>
            <person name="Schmutz J."/>
            <person name="Shahriari M."/>
            <person name="Shelest E."/>
            <person name="Silva-Franco F."/>
            <person name="Soanes D."/>
            <person name="Syed K."/>
            <person name="Tagua V.G."/>
            <person name="Talbot N.J."/>
            <person name="Thon M."/>
            <person name="De Vries R.P."/>
            <person name="Wiebenga A."/>
            <person name="Yadav J.S."/>
            <person name="Braun E.L."/>
            <person name="Baker S."/>
            <person name="Garre V."/>
            <person name="Horwitz B."/>
            <person name="Torres-Martinez S."/>
            <person name="Idnurm A."/>
            <person name="Herrera-Estrella A."/>
            <person name="Gabaldon T."/>
            <person name="Grigoriev I.V."/>
        </authorList>
    </citation>
    <scope>NUCLEOTIDE SEQUENCE [LARGE SCALE GENOMIC DNA]</scope>
    <source>
        <strain evidence="4 5">CBS 277.49</strain>
    </source>
</reference>
<dbReference type="PROSITE" id="PS50089">
    <property type="entry name" value="ZF_RING_2"/>
    <property type="match status" value="1"/>
</dbReference>
<feature type="coiled-coil region" evidence="2">
    <location>
        <begin position="77"/>
        <end position="122"/>
    </location>
</feature>
<evidence type="ECO:0000256" key="2">
    <source>
        <dbReference type="SAM" id="Coils"/>
    </source>
</evidence>
<organism evidence="4 5">
    <name type="scientific">Mucor lusitanicus CBS 277.49</name>
    <dbReference type="NCBI Taxonomy" id="747725"/>
    <lineage>
        <taxon>Eukaryota</taxon>
        <taxon>Fungi</taxon>
        <taxon>Fungi incertae sedis</taxon>
        <taxon>Mucoromycota</taxon>
        <taxon>Mucoromycotina</taxon>
        <taxon>Mucoromycetes</taxon>
        <taxon>Mucorales</taxon>
        <taxon>Mucorineae</taxon>
        <taxon>Mucoraceae</taxon>
        <taxon>Mucor</taxon>
    </lineage>
</organism>
<protein>
    <recommendedName>
        <fullName evidence="3">RING-type domain-containing protein</fullName>
    </recommendedName>
</protein>
<dbReference type="InterPro" id="IPR013083">
    <property type="entry name" value="Znf_RING/FYVE/PHD"/>
</dbReference>
<name>A0A168GGI0_MUCCL</name>
<gene>
    <name evidence="4" type="ORF">MUCCIDRAFT_85585</name>
</gene>
<keyword evidence="1" id="KW-0479">Metal-binding</keyword>
<dbReference type="Pfam" id="PF13639">
    <property type="entry name" value="zf-RING_2"/>
    <property type="match status" value="1"/>
</dbReference>
<evidence type="ECO:0000313" key="5">
    <source>
        <dbReference type="Proteomes" id="UP000077051"/>
    </source>
</evidence>
<proteinExistence type="predicted"/>
<evidence type="ECO:0000256" key="1">
    <source>
        <dbReference type="PROSITE-ProRule" id="PRU00175"/>
    </source>
</evidence>
<evidence type="ECO:0000313" key="4">
    <source>
        <dbReference type="EMBL" id="OAC97667.1"/>
    </source>
</evidence>
<sequence length="445" mass="50884">MRAACGICLEKFESSASPVALFRCGHVFDFVCIDHFLEVGSKCPTCSKIIDKTKKNHYLRIQLSDVDGSGSSKAVVRSELKKNLMESNHKVIALQTELSNTKDKLNQARTDHEKALTQVRDNKDMVKTITESLESLKTDCQQATDARDNCLMELKSVKLCNQALINELKESQKSYTSVHKELQSLRSKKDRCSTCEKKPMNSNGSAQVLDSQADYRSKYLDLQKQHSDLLKKEQILEKKFVELTVSTNGPNAVLHGIADQVPYRQQVNDSKARESRLLIDISRLKQSKDKMYKEKRAFQDKYNATNIQLKEMQVHKDSLLAEIKVLQDKLKVSDESGALLQQVKQDWQDENRSTKEKLKVSLDNIKRLQELNQKYTSEILALRQKMIILEQMVEAFQENELFILVSKELDDSQSMLESAKITNNDLTSEIIALKEKLAIATRSWF</sequence>
<dbReference type="SUPFAM" id="SSF57850">
    <property type="entry name" value="RING/U-box"/>
    <property type="match status" value="1"/>
</dbReference>
<keyword evidence="5" id="KW-1185">Reference proteome</keyword>
<dbReference type="InterPro" id="IPR001841">
    <property type="entry name" value="Znf_RING"/>
</dbReference>
<dbReference type="VEuPathDB" id="FungiDB:MUCCIDRAFT_85585"/>
<dbReference type="SMART" id="SM00184">
    <property type="entry name" value="RING"/>
    <property type="match status" value="1"/>
</dbReference>